<sequence>MKRLALLLLLVGCTSTPPAPLELPKPVPPKKPTPIVTHKIKFLPHPTNEPYLLLHVEDGVRLKEQSVDTIRYIKELQGIVCFYEPSYDFCKENK</sequence>
<proteinExistence type="predicted"/>
<accession>A0A0B5H8T5</accession>
<organism evidence="1 2">
    <name type="scientific">Vibrio phage phi 3</name>
    <dbReference type="NCBI Taxonomy" id="1589298"/>
    <lineage>
        <taxon>Viruses</taxon>
        <taxon>Duplodnaviria</taxon>
        <taxon>Heunggongvirae</taxon>
        <taxon>Uroviricota</taxon>
        <taxon>Caudoviricetes</taxon>
        <taxon>Demerecviridae</taxon>
        <taxon>Ermolyevavirinae</taxon>
        <taxon>Jesfedecavirus</taxon>
        <taxon>Jesfedecavirus phi3</taxon>
    </lineage>
</organism>
<dbReference type="KEGG" id="vg:26634028"/>
<reference evidence="1 2" key="1">
    <citation type="submission" date="2014-12" db="EMBL/GenBank/DDBJ databases">
        <title>Complete genome sequences of three Vibrio cholerae specific bacteriophages.</title>
        <authorList>
            <person name="Bhandare S.G."/>
            <person name="Warry A."/>
            <person name="Emes R.D."/>
            <person name="Hooton S.P.T."/>
            <person name="Barrow P.A."/>
            <person name="Atterbury R.J."/>
        </authorList>
    </citation>
    <scope>NUCLEOTIDE SEQUENCE [LARGE SCALE GENOMIC DNA]</scope>
</reference>
<dbReference type="OrthoDB" id="19710at10239"/>
<evidence type="ECO:0000313" key="1">
    <source>
        <dbReference type="EMBL" id="AJF40818.1"/>
    </source>
</evidence>
<dbReference type="Proteomes" id="UP000031804">
    <property type="component" value="Segment"/>
</dbReference>
<protein>
    <submittedName>
        <fullName evidence="1">Uncharacterized protein</fullName>
    </submittedName>
</protein>
<dbReference type="EMBL" id="KP280063">
    <property type="protein sequence ID" value="AJF40818.1"/>
    <property type="molecule type" value="Genomic_DNA"/>
</dbReference>
<dbReference type="GeneID" id="26634028"/>
<evidence type="ECO:0000313" key="2">
    <source>
        <dbReference type="Proteomes" id="UP000031804"/>
    </source>
</evidence>
<dbReference type="RefSeq" id="YP_009207515.1">
    <property type="nucleotide sequence ID" value="NC_028895.1"/>
</dbReference>
<keyword evidence="2" id="KW-1185">Reference proteome</keyword>
<name>A0A0B5H8T5_9CAUD</name>
<gene>
    <name evidence="1" type="ORF">SBVP3_0050</name>
</gene>